<dbReference type="InterPro" id="IPR045865">
    <property type="entry name" value="ACT-like_dom_sf"/>
</dbReference>
<gene>
    <name evidence="3" type="ORF">RT761_01402</name>
</gene>
<evidence type="ECO:0000313" key="3">
    <source>
        <dbReference type="EMBL" id="QPM68188.1"/>
    </source>
</evidence>
<evidence type="ECO:0000313" key="4">
    <source>
        <dbReference type="Proteomes" id="UP000594463"/>
    </source>
</evidence>
<keyword evidence="4" id="KW-1185">Reference proteome</keyword>
<dbReference type="AlphaFoldDB" id="A0A7T1ALN2"/>
<evidence type="ECO:0000259" key="2">
    <source>
        <dbReference type="Pfam" id="PF13840"/>
    </source>
</evidence>
<evidence type="ECO:0000259" key="1">
    <source>
        <dbReference type="Pfam" id="PF10000"/>
    </source>
</evidence>
<organism evidence="3 4">
    <name type="scientific">Atribacter laminatus</name>
    <dbReference type="NCBI Taxonomy" id="2847778"/>
    <lineage>
        <taxon>Bacteria</taxon>
        <taxon>Pseudomonadati</taxon>
        <taxon>Atribacterota</taxon>
        <taxon>Atribacteria</taxon>
        <taxon>Atribacterales</taxon>
        <taxon>Atribacteraceae</taxon>
        <taxon>Atribacter</taxon>
    </lineage>
</organism>
<dbReference type="Proteomes" id="UP000594463">
    <property type="component" value="Chromosome"/>
</dbReference>
<dbReference type="Pfam" id="PF10000">
    <property type="entry name" value="ACT_3"/>
    <property type="match status" value="1"/>
</dbReference>
<dbReference type="KEGG" id="alam:RT761_01402"/>
<name>A0A7T1ALN2_ATRLM</name>
<dbReference type="InterPro" id="IPR018717">
    <property type="entry name" value="DUF2241"/>
</dbReference>
<dbReference type="Pfam" id="PF13840">
    <property type="entry name" value="ACT_7"/>
    <property type="match status" value="1"/>
</dbReference>
<evidence type="ECO:0008006" key="5">
    <source>
        <dbReference type="Google" id="ProtNLM"/>
    </source>
</evidence>
<sequence length="148" mass="16111">MPPLMMSVRNTEEILAMSGIVELEQLLFSMNPKLMDEEFVFCTVSNDVSDYIELNPLATFRENEGLTLVLTKEAAIDAGLSFENTFKQITLTVHSSLDAVGLTAAVASKLASKGISANIIAAYYHDHIFVPTEKAAHALSALKEFISA</sequence>
<dbReference type="PANTHER" id="PTHR39199">
    <property type="entry name" value="BLR5128 PROTEIN"/>
    <property type="match status" value="1"/>
</dbReference>
<accession>A0A7T1ALN2</accession>
<proteinExistence type="predicted"/>
<feature type="domain" description="DUF2241" evidence="1">
    <location>
        <begin position="18"/>
        <end position="86"/>
    </location>
</feature>
<dbReference type="EMBL" id="CP065383">
    <property type="protein sequence ID" value="QPM68188.1"/>
    <property type="molecule type" value="Genomic_DNA"/>
</dbReference>
<protein>
    <recommendedName>
        <fullName evidence="5">Aspartate kinase</fullName>
    </recommendedName>
</protein>
<dbReference type="SUPFAM" id="SSF55021">
    <property type="entry name" value="ACT-like"/>
    <property type="match status" value="2"/>
</dbReference>
<dbReference type="Gene3D" id="3.30.2130.10">
    <property type="entry name" value="VC0802-like"/>
    <property type="match status" value="1"/>
</dbReference>
<feature type="domain" description="CASTOR ACT" evidence="2">
    <location>
        <begin position="88"/>
        <end position="144"/>
    </location>
</feature>
<reference evidence="3 4" key="1">
    <citation type="journal article" date="2021" name="Nat. Commun.">
        <title>Isolation of a member of the candidate phylum Atribacteria reveals a unique cell membrane structure.</title>
        <authorList>
            <person name="Taiki K."/>
            <person name="Nobu M.K."/>
            <person name="Kusada H."/>
            <person name="Meng X.-Y."/>
            <person name="Hosoki N."/>
            <person name="Uematsu K."/>
            <person name="Yoshioka H."/>
            <person name="Kamagata Y."/>
            <person name="Tamaki H."/>
        </authorList>
    </citation>
    <scope>NUCLEOTIDE SEQUENCE [LARGE SCALE GENOMIC DNA]</scope>
    <source>
        <strain evidence="3 4">RT761</strain>
    </source>
</reference>
<dbReference type="InterPro" id="IPR027795">
    <property type="entry name" value="CASTOR_ACT_dom"/>
</dbReference>
<dbReference type="PANTHER" id="PTHR39199:SF1">
    <property type="entry name" value="BLR5128 PROTEIN"/>
    <property type="match status" value="1"/>
</dbReference>